<dbReference type="InterPro" id="IPR027330">
    <property type="entry name" value="TPX2_central_dom"/>
</dbReference>
<feature type="region of interest" description="Disordered" evidence="1">
    <location>
        <begin position="150"/>
        <end position="186"/>
    </location>
</feature>
<dbReference type="Pfam" id="PF12214">
    <property type="entry name" value="TPX2_importin"/>
    <property type="match status" value="1"/>
</dbReference>
<dbReference type="PANTHER" id="PTHR14326">
    <property type="entry name" value="TARGETING PROTEIN FOR XKLP2"/>
    <property type="match status" value="1"/>
</dbReference>
<evidence type="ECO:0000256" key="1">
    <source>
        <dbReference type="SAM" id="MobiDB-lite"/>
    </source>
</evidence>
<dbReference type="RefSeq" id="XP_071920194.1">
    <property type="nucleotide sequence ID" value="XM_072064093.1"/>
</dbReference>
<organism evidence="3 4">
    <name type="scientific">Coffea arabica</name>
    <name type="common">Arabian coffee</name>
    <dbReference type="NCBI Taxonomy" id="13443"/>
    <lineage>
        <taxon>Eukaryota</taxon>
        <taxon>Viridiplantae</taxon>
        <taxon>Streptophyta</taxon>
        <taxon>Embryophyta</taxon>
        <taxon>Tracheophyta</taxon>
        <taxon>Spermatophyta</taxon>
        <taxon>Magnoliopsida</taxon>
        <taxon>eudicotyledons</taxon>
        <taxon>Gunneridae</taxon>
        <taxon>Pentapetalae</taxon>
        <taxon>asterids</taxon>
        <taxon>lamiids</taxon>
        <taxon>Gentianales</taxon>
        <taxon>Rubiaceae</taxon>
        <taxon>Ixoroideae</taxon>
        <taxon>Gardenieae complex</taxon>
        <taxon>Bertiereae - Coffeeae clade</taxon>
        <taxon>Coffeeae</taxon>
        <taxon>Coffea</taxon>
    </lineage>
</organism>
<evidence type="ECO:0000313" key="3">
    <source>
        <dbReference type="Proteomes" id="UP001652660"/>
    </source>
</evidence>
<dbReference type="InterPro" id="IPR009675">
    <property type="entry name" value="TPX2_fam"/>
</dbReference>
<evidence type="ECO:0000259" key="2">
    <source>
        <dbReference type="Pfam" id="PF12214"/>
    </source>
</evidence>
<accession>A0ABM4VKY3</accession>
<protein>
    <submittedName>
        <fullName evidence="4">Protein TPX2-like isoform X1</fullName>
    </submittedName>
</protein>
<evidence type="ECO:0000313" key="4">
    <source>
        <dbReference type="RefSeq" id="XP_071920194.1"/>
    </source>
</evidence>
<dbReference type="PANTHER" id="PTHR14326:SF15">
    <property type="entry name" value="OS06G0130200 PROTEIN"/>
    <property type="match status" value="1"/>
</dbReference>
<feature type="compositionally biased region" description="Basic and acidic residues" evidence="1">
    <location>
        <begin position="103"/>
        <end position="114"/>
    </location>
</feature>
<dbReference type="GeneID" id="113705640"/>
<reference evidence="4" key="1">
    <citation type="submission" date="2025-08" db="UniProtKB">
        <authorList>
            <consortium name="RefSeq"/>
        </authorList>
    </citation>
    <scope>IDENTIFICATION</scope>
    <source>
        <tissue evidence="4">Leaves</tissue>
    </source>
</reference>
<feature type="domain" description="TPX2 central" evidence="2">
    <location>
        <begin position="256"/>
        <end position="420"/>
    </location>
</feature>
<feature type="compositionally biased region" description="Acidic residues" evidence="1">
    <location>
        <begin position="91"/>
        <end position="102"/>
    </location>
</feature>
<gene>
    <name evidence="4" type="primary">LOC113705640</name>
</gene>
<keyword evidence="3" id="KW-1185">Reference proteome</keyword>
<feature type="region of interest" description="Disordered" evidence="1">
    <location>
        <begin position="88"/>
        <end position="128"/>
    </location>
</feature>
<feature type="compositionally biased region" description="Polar residues" evidence="1">
    <location>
        <begin position="156"/>
        <end position="179"/>
    </location>
</feature>
<proteinExistence type="predicted"/>
<sequence>MDEEMEESEIYTFTAVEIDLDYEFDAVRYFDFSREESLAEAHEAELWFETATTYPPSPFVARLFNVNDGLLENVNTSPKPKHVEEANMLESDSDIEVDEETSAVDKDGGQKEFNSRGTSASLRNSNQQRFQNHQQLASGLTFYNHMKKDSLKAKTKSSTKPYLSRTSTLMKPTASQLAKQNEPRQMYSSRFQRQLVDKNEKSTNNSFGVEIQAAKRQKLEGGHLSKVIDTKHQVNFVHKEPKRDGIVVGNTMQTKLRITIPREPDLETTYRAHRTRPKTVEEPQSLTSTVHRFKALPLNRKILEAPSLLAPKRSTPRVPEFREFHLKTSERAMQHTAIASVSAASFSNSNKEVERRNSTSQQCRDESRRCNVVDTSKERSELSHNFKALPLNRKILSSKGDIGVFRNSKREITVPMEFNFHTEKRVQHNPPIELFNKLSLASEPKSKIKQPHPANLPAKGSKENRWDSFWEEQQVKHDMKEKLPLNGGKQYGNNLKKADDGLVSGINRIYCKYIHCQKIEDR</sequence>
<dbReference type="Proteomes" id="UP001652660">
    <property type="component" value="Chromosome 8c"/>
</dbReference>
<name>A0ABM4VKY3_COFAR</name>
<feature type="compositionally biased region" description="Polar residues" evidence="1">
    <location>
        <begin position="115"/>
        <end position="128"/>
    </location>
</feature>